<feature type="transmembrane region" description="Helical" evidence="1">
    <location>
        <begin position="36"/>
        <end position="56"/>
    </location>
</feature>
<evidence type="ECO:0000313" key="3">
    <source>
        <dbReference type="Proteomes" id="UP000199564"/>
    </source>
</evidence>
<reference evidence="3" key="1">
    <citation type="submission" date="2016-10" db="EMBL/GenBank/DDBJ databases">
        <authorList>
            <person name="Varghese N."/>
            <person name="Submissions S."/>
        </authorList>
    </citation>
    <scope>NUCLEOTIDE SEQUENCE [LARGE SCALE GENOMIC DNA]</scope>
    <source>
        <strain evidence="3">DSM 15282</strain>
    </source>
</reference>
<feature type="transmembrane region" description="Helical" evidence="1">
    <location>
        <begin position="144"/>
        <end position="177"/>
    </location>
</feature>
<feature type="transmembrane region" description="Helical" evidence="1">
    <location>
        <begin position="111"/>
        <end position="132"/>
    </location>
</feature>
<keyword evidence="1" id="KW-0472">Membrane</keyword>
<dbReference type="RefSeq" id="WP_091654423.1">
    <property type="nucleotide sequence ID" value="NZ_FOVW01000007.1"/>
</dbReference>
<evidence type="ECO:0000256" key="1">
    <source>
        <dbReference type="SAM" id="Phobius"/>
    </source>
</evidence>
<keyword evidence="3" id="KW-1185">Reference proteome</keyword>
<evidence type="ECO:0000313" key="2">
    <source>
        <dbReference type="EMBL" id="SFO47598.1"/>
    </source>
</evidence>
<keyword evidence="1" id="KW-0812">Transmembrane</keyword>
<feature type="transmembrane region" description="Helical" evidence="1">
    <location>
        <begin position="6"/>
        <end position="24"/>
    </location>
</feature>
<dbReference type="AlphaFoldDB" id="A0A1I5HGX4"/>
<feature type="transmembrane region" description="Helical" evidence="1">
    <location>
        <begin position="226"/>
        <end position="244"/>
    </location>
</feature>
<keyword evidence="1" id="KW-1133">Transmembrane helix</keyword>
<protein>
    <recommendedName>
        <fullName evidence="4">Dolichyl-phosphate-mannose-protein mannosyltransferase</fullName>
    </recommendedName>
</protein>
<feature type="transmembrane region" description="Helical" evidence="1">
    <location>
        <begin position="303"/>
        <end position="325"/>
    </location>
</feature>
<dbReference type="EMBL" id="FOVW01000007">
    <property type="protein sequence ID" value="SFO47598.1"/>
    <property type="molecule type" value="Genomic_DNA"/>
</dbReference>
<proteinExistence type="predicted"/>
<accession>A0A1I5HGX4</accession>
<feature type="transmembrane region" description="Helical" evidence="1">
    <location>
        <begin position="189"/>
        <end position="214"/>
    </location>
</feature>
<evidence type="ECO:0008006" key="4">
    <source>
        <dbReference type="Google" id="ProtNLM"/>
    </source>
</evidence>
<sequence>MIGWEEIFVLGITHILFLAFIFFYREKLWKDKRIAWQSLGLWIYHLFFTIFFFQYIQDEGGDAIRYWAIAADTSQYANSWMGHFGFSTFFIQWINYLPSKVLGLSFFSGNVLYGFLSFWAFFYFLKIIAYYFPIEKKGHWTNWLPFLILWFPGIHFWTAGVGKETFVVLGSAGLWWYSLNLPKRWVELGLFWILLLLVKPLVGLLFIFPLGWIVWTQLDWTWLRKLSILVFLLLSCIYPLSWMLQYSHLDSISISELTEFSRSQFEFLESFGANSQIPMLEYNFFEKVITIWFRPFIWESWNFYSFLFSLENSLILFLTLCAGFAFSQGQNQKLRTVAPYLAIFIGMSLVFSFTLNNFGLIYRMKSVWLPFLYISLVWLIWPFIGRLKRRMR</sequence>
<gene>
    <name evidence="2" type="ORF">SAMN04488519_10743</name>
</gene>
<feature type="transmembrane region" description="Helical" evidence="1">
    <location>
        <begin position="367"/>
        <end position="384"/>
    </location>
</feature>
<organism evidence="2 3">
    <name type="scientific">Algoriphagus ornithinivorans</name>
    <dbReference type="NCBI Taxonomy" id="226506"/>
    <lineage>
        <taxon>Bacteria</taxon>
        <taxon>Pseudomonadati</taxon>
        <taxon>Bacteroidota</taxon>
        <taxon>Cytophagia</taxon>
        <taxon>Cytophagales</taxon>
        <taxon>Cyclobacteriaceae</taxon>
        <taxon>Algoriphagus</taxon>
    </lineage>
</organism>
<dbReference type="Proteomes" id="UP000199564">
    <property type="component" value="Unassembled WGS sequence"/>
</dbReference>
<feature type="transmembrane region" description="Helical" evidence="1">
    <location>
        <begin position="337"/>
        <end position="355"/>
    </location>
</feature>
<name>A0A1I5HGX4_9BACT</name>
<dbReference type="STRING" id="226506.SAMN04488519_10743"/>